<feature type="transmembrane region" description="Helical" evidence="1">
    <location>
        <begin position="128"/>
        <end position="148"/>
    </location>
</feature>
<accession>A0A270NNJ5</accession>
<comment type="caution">
    <text evidence="2">The sequence shown here is derived from an EMBL/GenBank/DDBJ whole genome shotgun (WGS) entry which is preliminary data.</text>
</comment>
<proteinExistence type="predicted"/>
<dbReference type="AlphaFoldDB" id="A0A270NNJ5"/>
<gene>
    <name evidence="2" type="ORF">CEK00_04105</name>
</gene>
<feature type="transmembrane region" description="Helical" evidence="1">
    <location>
        <begin position="47"/>
        <end position="68"/>
    </location>
</feature>
<evidence type="ECO:0008006" key="4">
    <source>
        <dbReference type="Google" id="ProtNLM"/>
    </source>
</evidence>
<keyword evidence="1" id="KW-0812">Transmembrane</keyword>
<dbReference type="RefSeq" id="WP_095377304.1">
    <property type="nucleotide sequence ID" value="NZ_NJGC01000003.1"/>
</dbReference>
<reference evidence="2 3" key="1">
    <citation type="submission" date="2017-06" db="EMBL/GenBank/DDBJ databases">
        <title>Genome sequencing and assembly of Stenotrophomonas maltophilia DF07.</title>
        <authorList>
            <person name="Iyer R."/>
        </authorList>
    </citation>
    <scope>NUCLEOTIDE SEQUENCE [LARGE SCALE GENOMIC DNA]</scope>
    <source>
        <strain evidence="2 3">DF07</strain>
    </source>
</reference>
<keyword evidence="1" id="KW-1133">Transmembrane helix</keyword>
<sequence length="265" mass="29774">MSAQRAGSVWWTRIYVFVVEPVLLVSSLTLLLALLSSLRAAPGPARLAAMVFLVTFVMGLMVLARQYGRRLRWRRRHMPLPRFPATLRIPIARAAWWEVLVMGMGIVFPLLVVVLPPLVRGIHETAPVVLALALGGVILAVALTRVIVRTLVRRLRRLDPPADLVADALGLTREGPQRVFVPWQAIRAIEHAKFRIWNSHLHLLALKVDDPHRYGLDTGRFQRLMLRGTTDERGMNVGLINLSGYMPSPSDSVRALRDYWASARP</sequence>
<feature type="transmembrane region" description="Helical" evidence="1">
    <location>
        <begin position="95"/>
        <end position="116"/>
    </location>
</feature>
<dbReference type="EMBL" id="NJGC01000003">
    <property type="protein sequence ID" value="PAM73726.1"/>
    <property type="molecule type" value="Genomic_DNA"/>
</dbReference>
<organism evidence="2 3">
    <name type="scientific">Stenotrophomonas maltophilia</name>
    <name type="common">Pseudomonas maltophilia</name>
    <name type="synonym">Xanthomonas maltophilia</name>
    <dbReference type="NCBI Taxonomy" id="40324"/>
    <lineage>
        <taxon>Bacteria</taxon>
        <taxon>Pseudomonadati</taxon>
        <taxon>Pseudomonadota</taxon>
        <taxon>Gammaproteobacteria</taxon>
        <taxon>Lysobacterales</taxon>
        <taxon>Lysobacteraceae</taxon>
        <taxon>Stenotrophomonas</taxon>
        <taxon>Stenotrophomonas maltophilia group</taxon>
    </lineage>
</organism>
<evidence type="ECO:0000313" key="3">
    <source>
        <dbReference type="Proteomes" id="UP000216433"/>
    </source>
</evidence>
<dbReference type="Proteomes" id="UP000216433">
    <property type="component" value="Unassembled WGS sequence"/>
</dbReference>
<feature type="transmembrane region" description="Helical" evidence="1">
    <location>
        <begin position="12"/>
        <end position="35"/>
    </location>
</feature>
<keyword evidence="1" id="KW-0472">Membrane</keyword>
<evidence type="ECO:0000313" key="2">
    <source>
        <dbReference type="EMBL" id="PAM73726.1"/>
    </source>
</evidence>
<protein>
    <recommendedName>
        <fullName evidence="4">Transmembrane protein</fullName>
    </recommendedName>
</protein>
<evidence type="ECO:0000256" key="1">
    <source>
        <dbReference type="SAM" id="Phobius"/>
    </source>
</evidence>
<name>A0A270NNJ5_STEMA</name>